<dbReference type="GO" id="GO:0005524">
    <property type="term" value="F:ATP binding"/>
    <property type="evidence" value="ECO:0007669"/>
    <property type="project" value="UniProtKB-KW"/>
</dbReference>
<evidence type="ECO:0000259" key="5">
    <source>
        <dbReference type="SMART" id="SM00382"/>
    </source>
</evidence>
<dbReference type="InterPro" id="IPR003959">
    <property type="entry name" value="ATPase_AAA_core"/>
</dbReference>
<comment type="caution">
    <text evidence="6">The sequence shown here is derived from an EMBL/GenBank/DDBJ whole genome shotgun (WGS) entry which is preliminary data.</text>
</comment>
<dbReference type="Gene3D" id="1.10.8.60">
    <property type="match status" value="1"/>
</dbReference>
<evidence type="ECO:0000256" key="3">
    <source>
        <dbReference type="ARBA" id="ARBA00023054"/>
    </source>
</evidence>
<dbReference type="PANTHER" id="PTHR23077">
    <property type="entry name" value="AAA-FAMILY ATPASE"/>
    <property type="match status" value="1"/>
</dbReference>
<dbReference type="Gene3D" id="3.40.50.300">
    <property type="entry name" value="P-loop containing nucleotide triphosphate hydrolases"/>
    <property type="match status" value="1"/>
</dbReference>
<gene>
    <name evidence="6" type="ORF">JF922_04245</name>
</gene>
<dbReference type="PROSITE" id="PS00674">
    <property type="entry name" value="AAA"/>
    <property type="match status" value="1"/>
</dbReference>
<dbReference type="FunFam" id="3.40.50.300:FF:001025">
    <property type="entry name" value="ATPase family, AAA domain-containing 2B"/>
    <property type="match status" value="1"/>
</dbReference>
<evidence type="ECO:0000256" key="1">
    <source>
        <dbReference type="ARBA" id="ARBA00022741"/>
    </source>
</evidence>
<keyword evidence="3" id="KW-0175">Coiled coil</keyword>
<dbReference type="EMBL" id="JAEKNR010000050">
    <property type="protein sequence ID" value="MBJ7597282.1"/>
    <property type="molecule type" value="Genomic_DNA"/>
</dbReference>
<protein>
    <submittedName>
        <fullName evidence="6">ATP-binding protein</fullName>
    </submittedName>
</protein>
<reference evidence="6" key="1">
    <citation type="submission" date="2020-10" db="EMBL/GenBank/DDBJ databases">
        <title>Ca. Dormibacterota MAGs.</title>
        <authorList>
            <person name="Montgomery K."/>
        </authorList>
    </citation>
    <scope>NUCLEOTIDE SEQUENCE [LARGE SCALE GENOMIC DNA]</scope>
    <source>
        <strain evidence="6">SC8812_S17_10</strain>
    </source>
</reference>
<dbReference type="InterPro" id="IPR041569">
    <property type="entry name" value="AAA_lid_3"/>
</dbReference>
<comment type="similarity">
    <text evidence="4">Belongs to the AAA ATPase family.</text>
</comment>
<name>A0A934JYK4_9BACT</name>
<proteinExistence type="inferred from homology"/>
<dbReference type="InterPro" id="IPR003593">
    <property type="entry name" value="AAA+_ATPase"/>
</dbReference>
<dbReference type="AlphaFoldDB" id="A0A934JYK4"/>
<dbReference type="Proteomes" id="UP000612893">
    <property type="component" value="Unassembled WGS sequence"/>
</dbReference>
<dbReference type="InterPro" id="IPR027417">
    <property type="entry name" value="P-loop_NTPase"/>
</dbReference>
<dbReference type="Pfam" id="PF00004">
    <property type="entry name" value="AAA"/>
    <property type="match status" value="1"/>
</dbReference>
<keyword evidence="1 4" id="KW-0547">Nucleotide-binding</keyword>
<dbReference type="InterPro" id="IPR050168">
    <property type="entry name" value="AAA_ATPase_domain"/>
</dbReference>
<dbReference type="SMART" id="SM00382">
    <property type="entry name" value="AAA"/>
    <property type="match status" value="1"/>
</dbReference>
<sequence>MQPPGPSFATEPGSRMRVRWTPELAARLSAGMPATVVGQLALPAPLSRLVVLARSRAGQVSLAAALIPTATRGALAVTPLGIVKQLGAIQWPKLVSEVFRTRQQADVLFVQDGAGQDRYMLATGLVNQLVLYCGVWPVLMPLVGPRVAAHRADRPALDVDLDLFCNVISVTLEGIYGADPDSAGLPPADLELVATGPSADTAAEALGKLGRSAASLLRNGSFGRGPGTVYQPESTATGDAISFADVGGQEAAKSELEAICIAVKEPGRFRRWGARPPRGVLLFGPPGTGKTMLARALAHESGAKFIHVRASDVVSKWYGEAEQKLQQAFDWARRERPSVLFFDELDALARSREDAHEATHRIVSTFLENMDGLREMDGVIVLAATNRPDAVDEALTRPGRFDRLVEVPLPAGPERRAIFKVHLARADGQAARSLFEPISDGDWTELTKATEGYSGADIAEAVRRALESRVRSDELGRIRPDELLAAARSVGRPW</sequence>
<keyword evidence="7" id="KW-1185">Reference proteome</keyword>
<dbReference type="InterPro" id="IPR003960">
    <property type="entry name" value="ATPase_AAA_CS"/>
</dbReference>
<accession>A0A934JYK4</accession>
<dbReference type="SUPFAM" id="SSF52540">
    <property type="entry name" value="P-loop containing nucleoside triphosphate hydrolases"/>
    <property type="match status" value="1"/>
</dbReference>
<evidence type="ECO:0000313" key="7">
    <source>
        <dbReference type="Proteomes" id="UP000612893"/>
    </source>
</evidence>
<organism evidence="6 7">
    <name type="scientific">Candidatus Nephthysia bennettiae</name>
    <dbReference type="NCBI Taxonomy" id="3127016"/>
    <lineage>
        <taxon>Bacteria</taxon>
        <taxon>Bacillati</taxon>
        <taxon>Candidatus Dormiibacterota</taxon>
        <taxon>Candidatus Dormibacteria</taxon>
        <taxon>Candidatus Dormibacterales</taxon>
        <taxon>Candidatus Dormibacteraceae</taxon>
        <taxon>Candidatus Nephthysia</taxon>
    </lineage>
</organism>
<keyword evidence="2 4" id="KW-0067">ATP-binding</keyword>
<evidence type="ECO:0000256" key="2">
    <source>
        <dbReference type="ARBA" id="ARBA00022840"/>
    </source>
</evidence>
<dbReference type="RefSeq" id="WP_338199386.1">
    <property type="nucleotide sequence ID" value="NZ_JAEKNR010000050.1"/>
</dbReference>
<evidence type="ECO:0000313" key="6">
    <source>
        <dbReference type="EMBL" id="MBJ7597282.1"/>
    </source>
</evidence>
<feature type="domain" description="AAA+ ATPase" evidence="5">
    <location>
        <begin position="276"/>
        <end position="411"/>
    </location>
</feature>
<dbReference type="Pfam" id="PF17862">
    <property type="entry name" value="AAA_lid_3"/>
    <property type="match status" value="1"/>
</dbReference>
<evidence type="ECO:0000256" key="4">
    <source>
        <dbReference type="RuleBase" id="RU003651"/>
    </source>
</evidence>